<feature type="compositionally biased region" description="Basic and acidic residues" evidence="1">
    <location>
        <begin position="531"/>
        <end position="544"/>
    </location>
</feature>
<dbReference type="PANTHER" id="PTHR34978">
    <property type="entry name" value="POSSIBLE SENSOR-TRANSDUCER PROTEIN BLAR"/>
    <property type="match status" value="1"/>
</dbReference>
<sequence>MDLLSIISDNIIRALSNTFLYSLWQGLILAAVAGLVIMLTRRSTPGKRYNLLVGLLISFTVVIITTFVIQYQRVVIARQQVATVCPEFPPAGEAINLTGSAGQDPGKFSFLEYINTHAEMIVLVWFLIVCARCVQLFTGLHGLQRLRRESVKPSEEWEEMLRRLTQTLGITQQVRLAESAIAKVPMVIGHFKPVILIPAALLAAMQPAEIEAVLVHELAHIRRRDYLVNMLQHLMEIVFFFNPAVLWVSSLIKTERENCCDDITLGKTNDKTAYIRALICCQEFQSQTPSMAVGLAGRKNLLGRVNRMVSHSNHSLSIIEKSMLTLCLVTAGIMLAAFAEREEQKAPPHVKVAKAPSADTLPVRKNVTAEDLNTFRIYQPAEVGEGTSVYIGNVAEKVGFKTYILKKEAQLYQLNYIRDTLVSLQVNGKAVTPAEWPMYADSVHELARQQERKLDDTFVHQTEYATEDDNDIFSRAEKTLSNGLNRTKNAIDAAGMELGRSLRIMQATEDSLRAMERLIEPNSSPGAYRITSDEQISRQDEERARKRQSQPGSGDAGQYSKTSDTYTEYKSTHTERNSYKTPYQPEKAPVSRRENWITVDELISHLVREGLVNEADEVKSFMLTPQQMIMNGKPVPTAVHQMILDKYVKADRKKKWTMYYNFDTSTIKSISPDGINAS</sequence>
<dbReference type="Proteomes" id="UP001165367">
    <property type="component" value="Unassembled WGS sequence"/>
</dbReference>
<dbReference type="CDD" id="cd07341">
    <property type="entry name" value="M56_BlaR1_MecR1_like"/>
    <property type="match status" value="1"/>
</dbReference>
<evidence type="ECO:0000313" key="5">
    <source>
        <dbReference type="Proteomes" id="UP001165367"/>
    </source>
</evidence>
<dbReference type="InterPro" id="IPR008756">
    <property type="entry name" value="Peptidase_M56"/>
</dbReference>
<keyword evidence="2" id="KW-0472">Membrane</keyword>
<name>A0ABS9KQY3_9BACT</name>
<dbReference type="EMBL" id="JAKLTR010000006">
    <property type="protein sequence ID" value="MCG2614742.1"/>
    <property type="molecule type" value="Genomic_DNA"/>
</dbReference>
<accession>A0ABS9KQY3</accession>
<dbReference type="RefSeq" id="WP_237871456.1">
    <property type="nucleotide sequence ID" value="NZ_JAKLTR010000006.1"/>
</dbReference>
<proteinExistence type="predicted"/>
<feature type="transmembrane region" description="Helical" evidence="2">
    <location>
        <begin position="20"/>
        <end position="39"/>
    </location>
</feature>
<evidence type="ECO:0000313" key="4">
    <source>
        <dbReference type="EMBL" id="MCG2614742.1"/>
    </source>
</evidence>
<organism evidence="4 5">
    <name type="scientific">Terrimonas ginsenosidimutans</name>
    <dbReference type="NCBI Taxonomy" id="2908004"/>
    <lineage>
        <taxon>Bacteria</taxon>
        <taxon>Pseudomonadati</taxon>
        <taxon>Bacteroidota</taxon>
        <taxon>Chitinophagia</taxon>
        <taxon>Chitinophagales</taxon>
        <taxon>Chitinophagaceae</taxon>
        <taxon>Terrimonas</taxon>
    </lineage>
</organism>
<gene>
    <name evidence="4" type="ORF">LZZ85_10640</name>
</gene>
<keyword evidence="2" id="KW-0812">Transmembrane</keyword>
<feature type="transmembrane region" description="Helical" evidence="2">
    <location>
        <begin position="51"/>
        <end position="71"/>
    </location>
</feature>
<reference evidence="4" key="1">
    <citation type="submission" date="2022-01" db="EMBL/GenBank/DDBJ databases">
        <authorList>
            <person name="Jo J.-H."/>
            <person name="Im W.-T."/>
        </authorList>
    </citation>
    <scope>NUCLEOTIDE SEQUENCE</scope>
    <source>
        <strain evidence="4">NA20</strain>
    </source>
</reference>
<dbReference type="PANTHER" id="PTHR34978:SF3">
    <property type="entry name" value="SLR0241 PROTEIN"/>
    <property type="match status" value="1"/>
</dbReference>
<keyword evidence="2" id="KW-1133">Transmembrane helix</keyword>
<feature type="transmembrane region" description="Helical" evidence="2">
    <location>
        <begin position="120"/>
        <end position="143"/>
    </location>
</feature>
<feature type="domain" description="Peptidase M56" evidence="3">
    <location>
        <begin position="24"/>
        <end position="305"/>
    </location>
</feature>
<feature type="compositionally biased region" description="Polar residues" evidence="1">
    <location>
        <begin position="559"/>
        <end position="569"/>
    </location>
</feature>
<feature type="region of interest" description="Disordered" evidence="1">
    <location>
        <begin position="519"/>
        <end position="591"/>
    </location>
</feature>
<protein>
    <submittedName>
        <fullName evidence="4">M56 family metallopeptidase</fullName>
    </submittedName>
</protein>
<dbReference type="Gene3D" id="3.30.2010.10">
    <property type="entry name" value="Metalloproteases ('zincins'), catalytic domain"/>
    <property type="match status" value="1"/>
</dbReference>
<dbReference type="Pfam" id="PF05569">
    <property type="entry name" value="Peptidase_M56"/>
    <property type="match status" value="1"/>
</dbReference>
<evidence type="ECO:0000259" key="3">
    <source>
        <dbReference type="Pfam" id="PF05569"/>
    </source>
</evidence>
<evidence type="ECO:0000256" key="2">
    <source>
        <dbReference type="SAM" id="Phobius"/>
    </source>
</evidence>
<evidence type="ECO:0000256" key="1">
    <source>
        <dbReference type="SAM" id="MobiDB-lite"/>
    </source>
</evidence>
<dbReference type="InterPro" id="IPR052173">
    <property type="entry name" value="Beta-lactam_resp_regulator"/>
</dbReference>
<keyword evidence="5" id="KW-1185">Reference proteome</keyword>
<comment type="caution">
    <text evidence="4">The sequence shown here is derived from an EMBL/GenBank/DDBJ whole genome shotgun (WGS) entry which is preliminary data.</text>
</comment>